<organism evidence="1 2">
    <name type="scientific">Lyticum sinuosum</name>
    <dbReference type="NCBI Taxonomy" id="1332059"/>
    <lineage>
        <taxon>Bacteria</taxon>
        <taxon>Pseudomonadati</taxon>
        <taxon>Pseudomonadota</taxon>
        <taxon>Alphaproteobacteria</taxon>
        <taxon>Rickettsiales</taxon>
        <taxon>Lyticum</taxon>
    </lineage>
</organism>
<keyword evidence="1" id="KW-0969">Cilium</keyword>
<comment type="caution">
    <text evidence="1">The sequence shown here is derived from an EMBL/GenBank/DDBJ whole genome shotgun (WGS) entry which is preliminary data.</text>
</comment>
<dbReference type="AlphaFoldDB" id="A0AAE4VLY3"/>
<dbReference type="EMBL" id="JARGYU010000002">
    <property type="protein sequence ID" value="MDZ5761291.1"/>
    <property type="molecule type" value="Genomic_DNA"/>
</dbReference>
<sequence length="337" mass="39052">MSSSSQKFRKLDLKDFSKNSYKENDKNFELINNLQDKSLEKNTEINSNNKGSIKNNNENYYNYNQKIDNIDYTNYINSLTEYNISEKYSNNKIITDNDFYNNISDKVIQKNNNSEILNKNISENNNTTYSGPYSRYYNPNIAPTASLISISSAQLQSIINNVNNLKNIISIKEKSQKKEVDQVDEIHQKISDILSKIDQKIEEINDILSKELINNKKNTLILVKSMVHKIVDKIYKYIPENIIDDFIEEELSTNINYSISTIEVNSNIVNSLVKLIGDSFKEKGINLVGSRKIAPGDCKIIWNNGYTLKDKNIILQKLDEIINHYIEPWFIKKDDDI</sequence>
<gene>
    <name evidence="1" type="ORF">Lyticum_00461</name>
</gene>
<keyword evidence="2" id="KW-1185">Reference proteome</keyword>
<name>A0AAE4VLY3_9RICK</name>
<proteinExistence type="predicted"/>
<keyword evidence="1" id="KW-0282">Flagellum</keyword>
<keyword evidence="1" id="KW-0966">Cell projection</keyword>
<accession>A0AAE4VLY3</accession>
<dbReference type="RefSeq" id="WP_322498720.1">
    <property type="nucleotide sequence ID" value="NZ_JARGYU010000002.1"/>
</dbReference>
<reference evidence="1" key="1">
    <citation type="submission" date="2023-02" db="EMBL/GenBank/DDBJ databases">
        <title>Host association and intracellularity evolved multiple times independently in the Rickettsiales.</title>
        <authorList>
            <person name="Castelli M."/>
            <person name="Nardi T."/>
            <person name="Gammuto L."/>
            <person name="Bellinzona G."/>
            <person name="Sabaneyeva E."/>
            <person name="Potekhin A."/>
            <person name="Serra V."/>
            <person name="Petroni G."/>
            <person name="Sassera D."/>
        </authorList>
    </citation>
    <scope>NUCLEOTIDE SEQUENCE</scope>
    <source>
        <strain evidence="1">USBL-36I1</strain>
    </source>
</reference>
<dbReference type="Proteomes" id="UP001289135">
    <property type="component" value="Unassembled WGS sequence"/>
</dbReference>
<evidence type="ECO:0000313" key="2">
    <source>
        <dbReference type="Proteomes" id="UP001289135"/>
    </source>
</evidence>
<evidence type="ECO:0000313" key="1">
    <source>
        <dbReference type="EMBL" id="MDZ5761291.1"/>
    </source>
</evidence>
<protein>
    <submittedName>
        <fullName evidence="1">Flagellar assembly protein FliH</fullName>
    </submittedName>
</protein>